<dbReference type="STRING" id="4846.A0A367IIM4"/>
<proteinExistence type="predicted"/>
<dbReference type="AlphaFoldDB" id="A0A367IIM4"/>
<name>A0A367IIM4_RHIST</name>
<organism evidence="1 2">
    <name type="scientific">Rhizopus stolonifer</name>
    <name type="common">Rhizopus nigricans</name>
    <dbReference type="NCBI Taxonomy" id="4846"/>
    <lineage>
        <taxon>Eukaryota</taxon>
        <taxon>Fungi</taxon>
        <taxon>Fungi incertae sedis</taxon>
        <taxon>Mucoromycota</taxon>
        <taxon>Mucoromycotina</taxon>
        <taxon>Mucoromycetes</taxon>
        <taxon>Mucorales</taxon>
        <taxon>Mucorineae</taxon>
        <taxon>Rhizopodaceae</taxon>
        <taxon>Rhizopus</taxon>
    </lineage>
</organism>
<dbReference type="Gene3D" id="3.40.50.11350">
    <property type="match status" value="1"/>
</dbReference>
<evidence type="ECO:0000313" key="1">
    <source>
        <dbReference type="EMBL" id="RCH77522.1"/>
    </source>
</evidence>
<comment type="caution">
    <text evidence="1">The sequence shown here is derived from an EMBL/GenBank/DDBJ whole genome shotgun (WGS) entry which is preliminary data.</text>
</comment>
<protein>
    <submittedName>
        <fullName evidence="1">Uncharacterized protein</fullName>
    </submittedName>
</protein>
<gene>
    <name evidence="1" type="ORF">CU098_004726</name>
</gene>
<accession>A0A367IIM4</accession>
<reference evidence="1 2" key="1">
    <citation type="journal article" date="2018" name="G3 (Bethesda)">
        <title>Phylogenetic and Phylogenomic Definition of Rhizopus Species.</title>
        <authorList>
            <person name="Gryganskyi A.P."/>
            <person name="Golan J."/>
            <person name="Dolatabadi S."/>
            <person name="Mondo S."/>
            <person name="Robb S."/>
            <person name="Idnurm A."/>
            <person name="Muszewska A."/>
            <person name="Steczkiewicz K."/>
            <person name="Masonjones S."/>
            <person name="Liao H.L."/>
            <person name="Gajdeczka M.T."/>
            <person name="Anike F."/>
            <person name="Vuek A."/>
            <person name="Anishchenko I.M."/>
            <person name="Voigt K."/>
            <person name="de Hoog G.S."/>
            <person name="Smith M.E."/>
            <person name="Heitman J."/>
            <person name="Vilgalys R."/>
            <person name="Stajich J.E."/>
        </authorList>
    </citation>
    <scope>NUCLEOTIDE SEQUENCE [LARGE SCALE GENOMIC DNA]</scope>
    <source>
        <strain evidence="1 2">LSU 92-RS-03</strain>
    </source>
</reference>
<dbReference type="OrthoDB" id="1882547at2759"/>
<dbReference type="Proteomes" id="UP000253551">
    <property type="component" value="Unassembled WGS sequence"/>
</dbReference>
<keyword evidence="2" id="KW-1185">Reference proteome</keyword>
<dbReference type="CDD" id="cd11296">
    <property type="entry name" value="O-FucT_like"/>
    <property type="match status" value="1"/>
</dbReference>
<sequence>MVYKHPAVLKMSEIVVDALGGQFVGVHLRTADGLFAGAIPENIQQMKKKIEYQPLDDLPDLTSCVQLARENKATLVFLATDAIHPRENPAFSDIWNHAPCTFTLYDVLNHNHPLWIYMDQYRISGESMRKYLVPLVDALVASQGRLFIGSKGSTFSGYIRRLHENSHV</sequence>
<dbReference type="EMBL" id="PJQM01008001">
    <property type="protein sequence ID" value="RCH77522.1"/>
    <property type="molecule type" value="Genomic_DNA"/>
</dbReference>
<evidence type="ECO:0000313" key="2">
    <source>
        <dbReference type="Proteomes" id="UP000253551"/>
    </source>
</evidence>